<feature type="compositionally biased region" description="Basic and acidic residues" evidence="1">
    <location>
        <begin position="175"/>
        <end position="215"/>
    </location>
</feature>
<dbReference type="SUPFAM" id="SSF82185">
    <property type="entry name" value="Histone H3 K4-specific methyltransferase SET7/9 N-terminal domain"/>
    <property type="match status" value="1"/>
</dbReference>
<accession>A0A4R6IUV3</accession>
<evidence type="ECO:0000256" key="1">
    <source>
        <dbReference type="SAM" id="MobiDB-lite"/>
    </source>
</evidence>
<evidence type="ECO:0000313" key="3">
    <source>
        <dbReference type="EMBL" id="TDO25726.1"/>
    </source>
</evidence>
<comment type="caution">
    <text evidence="3">The sequence shown here is derived from an EMBL/GenBank/DDBJ whole genome shotgun (WGS) entry which is preliminary data.</text>
</comment>
<reference evidence="3 4" key="1">
    <citation type="submission" date="2019-03" db="EMBL/GenBank/DDBJ databases">
        <title>Genomic Encyclopedia of Archaeal and Bacterial Type Strains, Phase II (KMG-II): from individual species to whole genera.</title>
        <authorList>
            <person name="Goeker M."/>
        </authorList>
    </citation>
    <scope>NUCLEOTIDE SEQUENCE [LARGE SCALE GENOMIC DNA]</scope>
    <source>
        <strain evidence="3 4">DSM 28323</strain>
    </source>
</reference>
<keyword evidence="2" id="KW-0732">Signal</keyword>
<dbReference type="Proteomes" id="UP000295741">
    <property type="component" value="Unassembled WGS sequence"/>
</dbReference>
<sequence length="230" mass="26223">MRLIAIPLFIFFSLGSAAQCVSFKLTSKRDTINCTDKNGLKQGRWKVEVPPIRGERGYEEEGQFVNGKKEGAWRRFNLMGDMIAIENYRWGLKDGTSKYFTITGLEREEGWRAMNPARQFDTVDVQDVNDPTKVEQVIVKVTGNALKHGRWRFYDPVTGQIIRTENWFLDQFVEPGKEPGNPEKTVKRADSTSVKKDSASVKNKPKEVLDFEKKNSGKKKTKIRDGRTGG</sequence>
<dbReference type="RefSeq" id="WP_133475220.1">
    <property type="nucleotide sequence ID" value="NZ_SNWP01000012.1"/>
</dbReference>
<dbReference type="EMBL" id="SNWP01000012">
    <property type="protein sequence ID" value="TDO25726.1"/>
    <property type="molecule type" value="Genomic_DNA"/>
</dbReference>
<name>A0A4R6IUV3_9BACT</name>
<dbReference type="AlphaFoldDB" id="A0A4R6IUV3"/>
<evidence type="ECO:0008006" key="5">
    <source>
        <dbReference type="Google" id="ProtNLM"/>
    </source>
</evidence>
<gene>
    <name evidence="3" type="ORF">BC659_2649</name>
</gene>
<dbReference type="OrthoDB" id="649587at2"/>
<evidence type="ECO:0000313" key="4">
    <source>
        <dbReference type="Proteomes" id="UP000295741"/>
    </source>
</evidence>
<organism evidence="3 4">
    <name type="scientific">Sediminibacterium goheungense</name>
    <dbReference type="NCBI Taxonomy" id="1086393"/>
    <lineage>
        <taxon>Bacteria</taxon>
        <taxon>Pseudomonadati</taxon>
        <taxon>Bacteroidota</taxon>
        <taxon>Chitinophagia</taxon>
        <taxon>Chitinophagales</taxon>
        <taxon>Chitinophagaceae</taxon>
        <taxon>Sediminibacterium</taxon>
    </lineage>
</organism>
<proteinExistence type="predicted"/>
<evidence type="ECO:0000256" key="2">
    <source>
        <dbReference type="SAM" id="SignalP"/>
    </source>
</evidence>
<feature type="chain" id="PRO_5020430271" description="MORN repeat protein" evidence="2">
    <location>
        <begin position="19"/>
        <end position="230"/>
    </location>
</feature>
<keyword evidence="4" id="KW-1185">Reference proteome</keyword>
<dbReference type="Gene3D" id="2.20.110.10">
    <property type="entry name" value="Histone H3 K4-specific methyltransferase SET7/9 N-terminal domain"/>
    <property type="match status" value="1"/>
</dbReference>
<feature type="signal peptide" evidence="2">
    <location>
        <begin position="1"/>
        <end position="18"/>
    </location>
</feature>
<feature type="region of interest" description="Disordered" evidence="1">
    <location>
        <begin position="173"/>
        <end position="230"/>
    </location>
</feature>
<protein>
    <recommendedName>
        <fullName evidence="5">MORN repeat protein</fullName>
    </recommendedName>
</protein>